<sequence length="234" mass="26014">MAFNFYFTILLLSVSIAQAFGNDYTSINAEEARHRAKRAPGDLLETVVLTEAEKIEIVRLHNQYRSRANASDMLAMSWDNTIAQFASNYISNCDFAHSTNAQRSSISGFSIIGENLGTQITSSNIRSRDYILSVTQAWHNEINDYFYDTFSCIANKACGHYTQVVWAKTYKIGCGAAFCRRATSTVGYRLLVSCNYGPAGNFLNNTAQPSRVGRPFERKGAPCSQCAQQDTCVD</sequence>
<evidence type="ECO:0000256" key="1">
    <source>
        <dbReference type="ARBA" id="ARBA00009923"/>
    </source>
</evidence>
<dbReference type="PANTHER" id="PTHR10334">
    <property type="entry name" value="CYSTEINE-RICH SECRETORY PROTEIN-RELATED"/>
    <property type="match status" value="1"/>
</dbReference>
<dbReference type="PROSITE" id="PS01010">
    <property type="entry name" value="CRISP_2"/>
    <property type="match status" value="1"/>
</dbReference>
<dbReference type="STRING" id="51511.ENSCSAVP00000014166"/>
<dbReference type="GO" id="GO:0005576">
    <property type="term" value="C:extracellular region"/>
    <property type="evidence" value="ECO:0007669"/>
    <property type="project" value="InterPro"/>
</dbReference>
<dbReference type="OMA" id="WHNEIND"/>
<dbReference type="InterPro" id="IPR035940">
    <property type="entry name" value="CAP_sf"/>
</dbReference>
<dbReference type="Pfam" id="PF00188">
    <property type="entry name" value="CAP"/>
    <property type="match status" value="1"/>
</dbReference>
<dbReference type="PRINTS" id="PR00838">
    <property type="entry name" value="V5ALLERGEN"/>
</dbReference>
<feature type="domain" description="SCP" evidence="3">
    <location>
        <begin position="52"/>
        <end position="204"/>
    </location>
</feature>
<dbReference type="InterPro" id="IPR001283">
    <property type="entry name" value="CRISP-related"/>
</dbReference>
<feature type="chain" id="PRO_5003578566" description="SCP domain-containing protein" evidence="2">
    <location>
        <begin position="20"/>
        <end position="234"/>
    </location>
</feature>
<evidence type="ECO:0000313" key="5">
    <source>
        <dbReference type="Proteomes" id="UP000007875"/>
    </source>
</evidence>
<keyword evidence="2" id="KW-0732">Signal</keyword>
<dbReference type="Ensembl" id="ENSCSAVT00000014330.1">
    <property type="protein sequence ID" value="ENSCSAVP00000014166.1"/>
    <property type="gene ID" value="ENSCSAVG00000008309.1"/>
</dbReference>
<dbReference type="PRINTS" id="PR00837">
    <property type="entry name" value="V5TPXLIKE"/>
</dbReference>
<dbReference type="InterPro" id="IPR014044">
    <property type="entry name" value="CAP_dom"/>
</dbReference>
<dbReference type="Gene3D" id="3.40.33.10">
    <property type="entry name" value="CAP"/>
    <property type="match status" value="1"/>
</dbReference>
<dbReference type="SUPFAM" id="SSF55797">
    <property type="entry name" value="PR-1-like"/>
    <property type="match status" value="1"/>
</dbReference>
<reference evidence="5" key="1">
    <citation type="submission" date="2003-08" db="EMBL/GenBank/DDBJ databases">
        <authorList>
            <person name="Birren B."/>
            <person name="Nusbaum C."/>
            <person name="Abebe A."/>
            <person name="Abouelleil A."/>
            <person name="Adekoya E."/>
            <person name="Ait-zahra M."/>
            <person name="Allen N."/>
            <person name="Allen T."/>
            <person name="An P."/>
            <person name="Anderson M."/>
            <person name="Anderson S."/>
            <person name="Arachchi H."/>
            <person name="Armbruster J."/>
            <person name="Bachantsang P."/>
            <person name="Baldwin J."/>
            <person name="Barry A."/>
            <person name="Bayul T."/>
            <person name="Blitshsteyn B."/>
            <person name="Bloom T."/>
            <person name="Blye J."/>
            <person name="Boguslavskiy L."/>
            <person name="Borowsky M."/>
            <person name="Boukhgalter B."/>
            <person name="Brunache A."/>
            <person name="Butler J."/>
            <person name="Calixte N."/>
            <person name="Calvo S."/>
            <person name="Camarata J."/>
            <person name="Campo K."/>
            <person name="Chang J."/>
            <person name="Cheshatsang Y."/>
            <person name="Citroen M."/>
            <person name="Collymore A."/>
            <person name="Considine T."/>
            <person name="Cook A."/>
            <person name="Cooke P."/>
            <person name="Corum B."/>
            <person name="Cuomo C."/>
            <person name="David R."/>
            <person name="Dawoe T."/>
            <person name="Degray S."/>
            <person name="Dodge S."/>
            <person name="Dooley K."/>
            <person name="Dorje P."/>
            <person name="Dorjee K."/>
            <person name="Dorris L."/>
            <person name="Duffey N."/>
            <person name="Dupes A."/>
            <person name="Elkins T."/>
            <person name="Engels R."/>
            <person name="Erickson J."/>
            <person name="Farina A."/>
            <person name="Faro S."/>
            <person name="Ferreira P."/>
            <person name="Fischer H."/>
            <person name="Fitzgerald M."/>
            <person name="Foley K."/>
            <person name="Gage D."/>
            <person name="Galagan J."/>
            <person name="Gearin G."/>
            <person name="Gnerre S."/>
            <person name="Gnirke A."/>
            <person name="Goyette A."/>
            <person name="Graham J."/>
            <person name="Grandbois E."/>
            <person name="Gyaltsen K."/>
            <person name="Hafez N."/>
            <person name="Hagopian D."/>
            <person name="Hagos B."/>
            <person name="Hall J."/>
            <person name="Hatcher B."/>
            <person name="Heller A."/>
            <person name="Higgins H."/>
            <person name="Honan T."/>
            <person name="Horn A."/>
            <person name="Houde N."/>
            <person name="Hughes L."/>
            <person name="Hulme W."/>
            <person name="Husby E."/>
            <person name="Iliev I."/>
            <person name="Jaffe D."/>
            <person name="Jones C."/>
            <person name="Kamal M."/>
            <person name="Kamat A."/>
            <person name="Kamvysselis M."/>
            <person name="Karlsson E."/>
            <person name="Kells C."/>
            <person name="Kieu A."/>
            <person name="Kisner P."/>
            <person name="Kodira C."/>
            <person name="Kulbokas E."/>
            <person name="Labutti K."/>
            <person name="Lama D."/>
            <person name="Landers T."/>
            <person name="Leger J."/>
            <person name="Levine S."/>
            <person name="Lewis D."/>
            <person name="Lewis T."/>
            <person name="Lindblad-toh K."/>
            <person name="Liu X."/>
            <person name="Lokyitsang T."/>
            <person name="Lokyitsang Y."/>
            <person name="Lucien O."/>
            <person name="Lui A."/>
            <person name="Ma L.J."/>
            <person name="Mabbitt R."/>
            <person name="Macdonald J."/>
            <person name="Maclean C."/>
            <person name="Major J."/>
            <person name="Manning J."/>
            <person name="Marabella R."/>
            <person name="Maru K."/>
            <person name="Matthews C."/>
            <person name="Mauceli E."/>
            <person name="Mccarthy M."/>
            <person name="Mcdonough S."/>
            <person name="Mcghee T."/>
            <person name="Meldrim J."/>
            <person name="Meneus L."/>
            <person name="Mesirov J."/>
            <person name="Mihalev A."/>
            <person name="Mihova T."/>
            <person name="Mikkelsen T."/>
            <person name="Mlenga V."/>
            <person name="Moru K."/>
            <person name="Mozes J."/>
            <person name="Mulrain L."/>
            <person name="Munson G."/>
            <person name="Naylor J."/>
            <person name="Newes C."/>
            <person name="Nguyen C."/>
            <person name="Nguyen N."/>
            <person name="Nguyen T."/>
            <person name="Nicol R."/>
            <person name="Nielsen C."/>
            <person name="Nizzari M."/>
            <person name="Norbu C."/>
            <person name="Norbu N."/>
            <person name="O'donnell P."/>
            <person name="Okoawo O."/>
            <person name="O'leary S."/>
            <person name="Omotosho B."/>
            <person name="O'neill K."/>
            <person name="Osman S."/>
            <person name="Parker S."/>
            <person name="Perrin D."/>
            <person name="Phunkhang P."/>
            <person name="Piqani B."/>
            <person name="Purcell S."/>
            <person name="Rachupka T."/>
            <person name="Ramasamy U."/>
            <person name="Rameau R."/>
            <person name="Ray V."/>
            <person name="Raymond C."/>
            <person name="Retta R."/>
            <person name="Richardson S."/>
            <person name="Rise C."/>
            <person name="Rodriguez J."/>
            <person name="Rogers J."/>
            <person name="Rogov P."/>
            <person name="Rutman M."/>
            <person name="Schupbach R."/>
            <person name="Seaman C."/>
            <person name="Settipalli S."/>
            <person name="Sharpe T."/>
            <person name="Sheridan J."/>
            <person name="Sherpa N."/>
            <person name="Shi J."/>
            <person name="Smirnov S."/>
            <person name="Smith C."/>
            <person name="Sougnez C."/>
            <person name="Spencer B."/>
            <person name="Stalker J."/>
            <person name="Stange-thomann N."/>
            <person name="Stavropoulos S."/>
            <person name="Stetson K."/>
            <person name="Stone C."/>
            <person name="Stone S."/>
            <person name="Stubbs M."/>
            <person name="Talamas J."/>
            <person name="Tchuinga P."/>
            <person name="Tenzing P."/>
            <person name="Tesfaye S."/>
            <person name="Theodore J."/>
            <person name="Thoulutsang Y."/>
            <person name="Topham K."/>
            <person name="Towey S."/>
            <person name="Tsamla T."/>
            <person name="Tsomo N."/>
            <person name="Vallee D."/>
            <person name="Vassiliev H."/>
            <person name="Venkataraman V."/>
            <person name="Vinson J."/>
            <person name="Vo A."/>
            <person name="Wade C."/>
            <person name="Wang S."/>
            <person name="Wangchuk T."/>
            <person name="Wangdi T."/>
            <person name="Whittaker C."/>
            <person name="Wilkinson J."/>
            <person name="Wu Y."/>
            <person name="Wyman D."/>
            <person name="Yadav S."/>
            <person name="Yang S."/>
            <person name="Yang X."/>
            <person name="Yeager S."/>
            <person name="Yee E."/>
            <person name="Young G."/>
            <person name="Zainoun J."/>
            <person name="Zembeck L."/>
            <person name="Zimmer A."/>
            <person name="Zody M."/>
            <person name="Lander E."/>
        </authorList>
    </citation>
    <scope>NUCLEOTIDE SEQUENCE [LARGE SCALE GENOMIC DNA]</scope>
</reference>
<dbReference type="AlphaFoldDB" id="H2Z9A1"/>
<proteinExistence type="inferred from homology"/>
<dbReference type="eggNOG" id="KOG3017">
    <property type="taxonomic scope" value="Eukaryota"/>
</dbReference>
<evidence type="ECO:0000259" key="3">
    <source>
        <dbReference type="SMART" id="SM00198"/>
    </source>
</evidence>
<dbReference type="Proteomes" id="UP000007875">
    <property type="component" value="Unassembled WGS sequence"/>
</dbReference>
<keyword evidence="5" id="KW-1185">Reference proteome</keyword>
<protein>
    <recommendedName>
        <fullName evidence="3">SCP domain-containing protein</fullName>
    </recommendedName>
</protein>
<name>H2Z9A1_CIOSA</name>
<comment type="similarity">
    <text evidence="1">Belongs to the CRISP family.</text>
</comment>
<dbReference type="PROSITE" id="PS01009">
    <property type="entry name" value="CRISP_1"/>
    <property type="match status" value="1"/>
</dbReference>
<dbReference type="GeneTree" id="ENSGT00940000165467"/>
<accession>H2Z9A1</accession>
<dbReference type="SMART" id="SM00198">
    <property type="entry name" value="SCP"/>
    <property type="match status" value="1"/>
</dbReference>
<dbReference type="InParanoid" id="H2Z9A1"/>
<dbReference type="HOGENOM" id="CLU_035730_2_3_1"/>
<dbReference type="InterPro" id="IPR018244">
    <property type="entry name" value="Allrgn_V5/Tpx1_CS"/>
</dbReference>
<evidence type="ECO:0000256" key="2">
    <source>
        <dbReference type="SAM" id="SignalP"/>
    </source>
</evidence>
<feature type="signal peptide" evidence="2">
    <location>
        <begin position="1"/>
        <end position="19"/>
    </location>
</feature>
<dbReference type="InterPro" id="IPR002413">
    <property type="entry name" value="V5_allergen-like"/>
</dbReference>
<reference evidence="4" key="3">
    <citation type="submission" date="2025-09" db="UniProtKB">
        <authorList>
            <consortium name="Ensembl"/>
        </authorList>
    </citation>
    <scope>IDENTIFICATION</scope>
</reference>
<reference evidence="4" key="2">
    <citation type="submission" date="2025-08" db="UniProtKB">
        <authorList>
            <consortium name="Ensembl"/>
        </authorList>
    </citation>
    <scope>IDENTIFICATION</scope>
</reference>
<organism evidence="4 5">
    <name type="scientific">Ciona savignyi</name>
    <name type="common">Pacific transparent sea squirt</name>
    <dbReference type="NCBI Taxonomy" id="51511"/>
    <lineage>
        <taxon>Eukaryota</taxon>
        <taxon>Metazoa</taxon>
        <taxon>Chordata</taxon>
        <taxon>Tunicata</taxon>
        <taxon>Ascidiacea</taxon>
        <taxon>Phlebobranchia</taxon>
        <taxon>Cionidae</taxon>
        <taxon>Ciona</taxon>
    </lineage>
</organism>
<evidence type="ECO:0000313" key="4">
    <source>
        <dbReference type="Ensembl" id="ENSCSAVP00000014166.1"/>
    </source>
</evidence>